<feature type="compositionally biased region" description="Low complexity" evidence="1">
    <location>
        <begin position="505"/>
        <end position="524"/>
    </location>
</feature>
<evidence type="ECO:0000313" key="3">
    <source>
        <dbReference type="Proteomes" id="UP000076744"/>
    </source>
</evidence>
<feature type="compositionally biased region" description="Polar residues" evidence="1">
    <location>
        <begin position="17"/>
        <end position="26"/>
    </location>
</feature>
<keyword evidence="3" id="KW-1185">Reference proteome</keyword>
<comment type="caution">
    <text evidence="2">The sequence shown here is derived from an EMBL/GenBank/DDBJ whole genome shotgun (WGS) entry which is preliminary data.</text>
</comment>
<proteinExistence type="predicted"/>
<feature type="compositionally biased region" description="Low complexity" evidence="1">
    <location>
        <begin position="933"/>
        <end position="952"/>
    </location>
</feature>
<protein>
    <submittedName>
        <fullName evidence="2">Uncharacterized protein</fullName>
    </submittedName>
</protein>
<accession>A0A167NWY0</accession>
<feature type="compositionally biased region" description="Acidic residues" evidence="1">
    <location>
        <begin position="610"/>
        <end position="632"/>
    </location>
</feature>
<feature type="compositionally biased region" description="Low complexity" evidence="1">
    <location>
        <begin position="973"/>
        <end position="985"/>
    </location>
</feature>
<feature type="region of interest" description="Disordered" evidence="1">
    <location>
        <begin position="466"/>
        <end position="732"/>
    </location>
</feature>
<feature type="compositionally biased region" description="Low complexity" evidence="1">
    <location>
        <begin position="305"/>
        <end position="316"/>
    </location>
</feature>
<evidence type="ECO:0000256" key="1">
    <source>
        <dbReference type="SAM" id="MobiDB-lite"/>
    </source>
</evidence>
<feature type="compositionally biased region" description="Basic residues" evidence="1">
    <location>
        <begin position="31"/>
        <end position="50"/>
    </location>
</feature>
<gene>
    <name evidence="2" type="ORF">ISF_07636</name>
</gene>
<feature type="compositionally biased region" description="Polar residues" evidence="1">
    <location>
        <begin position="250"/>
        <end position="259"/>
    </location>
</feature>
<feature type="compositionally biased region" description="Basic and acidic residues" evidence="1">
    <location>
        <begin position="199"/>
        <end position="216"/>
    </location>
</feature>
<feature type="compositionally biased region" description="Polar residues" evidence="1">
    <location>
        <begin position="1030"/>
        <end position="1039"/>
    </location>
</feature>
<dbReference type="Proteomes" id="UP000076744">
    <property type="component" value="Unassembled WGS sequence"/>
</dbReference>
<organism evidence="2 3">
    <name type="scientific">Cordyceps fumosorosea (strain ARSEF 2679)</name>
    <name type="common">Isaria fumosorosea</name>
    <dbReference type="NCBI Taxonomy" id="1081104"/>
    <lineage>
        <taxon>Eukaryota</taxon>
        <taxon>Fungi</taxon>
        <taxon>Dikarya</taxon>
        <taxon>Ascomycota</taxon>
        <taxon>Pezizomycotina</taxon>
        <taxon>Sordariomycetes</taxon>
        <taxon>Hypocreomycetidae</taxon>
        <taxon>Hypocreales</taxon>
        <taxon>Cordycipitaceae</taxon>
        <taxon>Cordyceps</taxon>
    </lineage>
</organism>
<feature type="region of interest" description="Disordered" evidence="1">
    <location>
        <begin position="1"/>
        <end position="371"/>
    </location>
</feature>
<feature type="compositionally biased region" description="Low complexity" evidence="1">
    <location>
        <begin position="349"/>
        <end position="361"/>
    </location>
</feature>
<feature type="compositionally biased region" description="Pro residues" evidence="1">
    <location>
        <begin position="564"/>
        <end position="580"/>
    </location>
</feature>
<name>A0A167NWY0_CORFA</name>
<feature type="compositionally biased region" description="Acidic residues" evidence="1">
    <location>
        <begin position="161"/>
        <end position="172"/>
    </location>
</feature>
<dbReference type="RefSeq" id="XP_018701549.1">
    <property type="nucleotide sequence ID" value="XM_018851239.1"/>
</dbReference>
<feature type="compositionally biased region" description="Basic and acidic residues" evidence="1">
    <location>
        <begin position="597"/>
        <end position="609"/>
    </location>
</feature>
<dbReference type="STRING" id="1081104.A0A167NWY0"/>
<sequence length="1067" mass="114796">MTPRTRSGGAAPPSSIVYKSTPSLKQVQFPARRRRVRTYGKQTRRSRGRGANHDDDDNDDGKENEQEGGSSSGPPPLKQKTLTQYDFASSFREEQSVIEISDASDVENLDKVDETADEAEKENNVPKGTKRRRSPSAKHAPLQPIEVTEQEGEEEQRVPDTEDDDDDDDDEGPVVRSGRRRARVGDFVEAAGKTKRRRTLGEEHRRSTMRDEEKGRPAATAARRRTLGDSPIAGPSRRRRYQTQTLTQLVGRNNTTSCVADSDADSEEELGGGSGKENDGFLQWLGDDHDDEDEQQQEPQSPTMGTQAGQRRAAAAKSQSPHKVWEDHSPSPRPSGTRRRQVGGGPAPTQHQQATSASQQQLREESVVPQTPIKSIARFGVPPSAQHVSPSPLRFAAIYGAPNIYVSPSTQRRGKSSSSPSPVLKLTGKPKKRAPIVGSSTAAAAGKKKQPAELVIADSFATEGWSSVGEGTQARHHGTSPASQQHQTQTQTQAEVFSTPAEGSAALAVTTAPAALTTQASQSAEENTTPPPPHTHSQHGQVEEKFYGAFSQIVQDSAVATQQQPPPQPQDSMPATPPPPRRTRSSQKLPPPPAEEEATKAEREIPDSDHEYEDGFGAETEDDDGTDVDDEDARFAAGAETQLLMDQLQSSVRKWSAPPPRAGYAAVASSSSVASPARPPRTSSPAPSPGSAALTPLSAPPSSSLKPTTITTKPPPARTVKKNPGTVANDIPIADPDAPLLRRPLPLLQHDNPIDTQGLPLESQRVPLAKLQGLPPAQARTDVLLPVSRATLDNLAAGRQDAIVLPFKVPALVVRLWLLCDGVLRYLACLGGTGAGAAVYEPTRDNGRGGRGTWSYRAAQVYELNNPAREEDMREEEWLRGRVTRYVYFPPAVVSQLLWNLRHALFADEEDEVDDAAVEEVATTPARVAAAHVALSSSSPLRRSARLSSTPARSRRTHQPSSSPLQHARRRPSQATTASQASTAAGAGGAPVTPRPGGEWSSESLVFDDHGGSSIPMPYSGVEDLLEASQLLTGSQTLPDSLVRDEADEEGEGKRVPDEICDSEEEE</sequence>
<feature type="compositionally biased region" description="Low complexity" evidence="1">
    <location>
        <begin position="484"/>
        <end position="493"/>
    </location>
</feature>
<feature type="compositionally biased region" description="Low complexity" evidence="1">
    <location>
        <begin position="665"/>
        <end position="712"/>
    </location>
</feature>
<dbReference type="GeneID" id="30023928"/>
<dbReference type="OrthoDB" id="2149705at2759"/>
<reference evidence="2 3" key="1">
    <citation type="journal article" date="2016" name="Genome Biol. Evol.">
        <title>Divergent and convergent evolution of fungal pathogenicity.</title>
        <authorList>
            <person name="Shang Y."/>
            <person name="Xiao G."/>
            <person name="Zheng P."/>
            <person name="Cen K."/>
            <person name="Zhan S."/>
            <person name="Wang C."/>
        </authorList>
    </citation>
    <scope>NUCLEOTIDE SEQUENCE [LARGE SCALE GENOMIC DNA]</scope>
    <source>
        <strain evidence="2 3">ARSEF 2679</strain>
    </source>
</reference>
<dbReference type="AlphaFoldDB" id="A0A167NWY0"/>
<feature type="region of interest" description="Disordered" evidence="1">
    <location>
        <begin position="405"/>
        <end position="451"/>
    </location>
</feature>
<dbReference type="EMBL" id="AZHB01000023">
    <property type="protein sequence ID" value="OAA56038.1"/>
    <property type="molecule type" value="Genomic_DNA"/>
</dbReference>
<evidence type="ECO:0000313" key="2">
    <source>
        <dbReference type="EMBL" id="OAA56038.1"/>
    </source>
</evidence>
<feature type="compositionally biased region" description="Polar residues" evidence="1">
    <location>
        <begin position="552"/>
        <end position="561"/>
    </location>
</feature>
<feature type="region of interest" description="Disordered" evidence="1">
    <location>
        <begin position="933"/>
        <end position="1067"/>
    </location>
</feature>